<accession>A0ABT5PE15</accession>
<reference evidence="1 2" key="1">
    <citation type="submission" date="2022-05" db="EMBL/GenBank/DDBJ databases">
        <title>Novel Pseudomonas spp. Isolated from a Rainbow Trout Aquaculture Facility.</title>
        <authorList>
            <person name="Testerman T."/>
            <person name="Graf J."/>
        </authorList>
    </citation>
    <scope>NUCLEOTIDE SEQUENCE [LARGE SCALE GENOMIC DNA]</scope>
    <source>
        <strain evidence="1 2">ID1025</strain>
    </source>
</reference>
<proteinExistence type="predicted"/>
<protein>
    <submittedName>
        <fullName evidence="1">Uncharacterized protein</fullName>
    </submittedName>
</protein>
<comment type="caution">
    <text evidence="1">The sequence shown here is derived from an EMBL/GenBank/DDBJ whole genome shotgun (WGS) entry which is preliminary data.</text>
</comment>
<gene>
    <name evidence="1" type="ORF">M5G17_22980</name>
</gene>
<evidence type="ECO:0000313" key="2">
    <source>
        <dbReference type="Proteomes" id="UP001148184"/>
    </source>
</evidence>
<dbReference type="EMBL" id="JAMDGZ010000055">
    <property type="protein sequence ID" value="MDD1016550.1"/>
    <property type="molecule type" value="Genomic_DNA"/>
</dbReference>
<dbReference type="RefSeq" id="WP_273895190.1">
    <property type="nucleotide sequence ID" value="NZ_JAMDGP010000083.1"/>
</dbReference>
<organism evidence="1 2">
    <name type="scientific">Pseudomonas rubra</name>
    <dbReference type="NCBI Taxonomy" id="2942627"/>
    <lineage>
        <taxon>Bacteria</taxon>
        <taxon>Pseudomonadati</taxon>
        <taxon>Pseudomonadota</taxon>
        <taxon>Gammaproteobacteria</taxon>
        <taxon>Pseudomonadales</taxon>
        <taxon>Pseudomonadaceae</taxon>
        <taxon>Pseudomonas</taxon>
    </lineage>
</organism>
<dbReference type="Proteomes" id="UP001148184">
    <property type="component" value="Unassembled WGS sequence"/>
</dbReference>
<keyword evidence="2" id="KW-1185">Reference proteome</keyword>
<name>A0ABT5PE15_9PSED</name>
<evidence type="ECO:0000313" key="1">
    <source>
        <dbReference type="EMBL" id="MDD1016550.1"/>
    </source>
</evidence>
<sequence>MAALLDIEGTKMVRTSFNFLRQGDVPLRLENVLVYTNAGRWESMSSTYAPNTGMSRLTILGPDFDATSRAKCLVELDIDPVLVNDNKYASDGASLLFNINGSNYHINIHKNGGMECTGVYGSDPGAVNWKGNLGAVGATSYITCEGRYLPPH</sequence>